<dbReference type="SMART" id="SM00895">
    <property type="entry name" value="FCD"/>
    <property type="match status" value="1"/>
</dbReference>
<proteinExistence type="predicted"/>
<evidence type="ECO:0000313" key="6">
    <source>
        <dbReference type="Proteomes" id="UP001356095"/>
    </source>
</evidence>
<dbReference type="InterPro" id="IPR008920">
    <property type="entry name" value="TF_FadR/GntR_C"/>
</dbReference>
<keyword evidence="6" id="KW-1185">Reference proteome</keyword>
<protein>
    <submittedName>
        <fullName evidence="5">FCD domain-containing protein</fullName>
    </submittedName>
</protein>
<evidence type="ECO:0000256" key="3">
    <source>
        <dbReference type="ARBA" id="ARBA00023163"/>
    </source>
</evidence>
<dbReference type="InterPro" id="IPR011711">
    <property type="entry name" value="GntR_C"/>
</dbReference>
<comment type="caution">
    <text evidence="5">The sequence shown here is derived from an EMBL/GenBank/DDBJ whole genome shotgun (WGS) entry which is preliminary data.</text>
</comment>
<feature type="domain" description="HTH gntR-type" evidence="4">
    <location>
        <begin position="1"/>
        <end position="68"/>
    </location>
</feature>
<dbReference type="SUPFAM" id="SSF48008">
    <property type="entry name" value="GntR ligand-binding domain-like"/>
    <property type="match status" value="1"/>
</dbReference>
<dbReference type="SUPFAM" id="SSF46785">
    <property type="entry name" value="Winged helix' DNA-binding domain"/>
    <property type="match status" value="1"/>
</dbReference>
<dbReference type="SMART" id="SM00345">
    <property type="entry name" value="HTH_GNTR"/>
    <property type="match status" value="1"/>
</dbReference>
<name>A0ABU7KF61_9ACTN</name>
<dbReference type="RefSeq" id="WP_330094616.1">
    <property type="nucleotide sequence ID" value="NZ_JAUZMY010000036.1"/>
</dbReference>
<dbReference type="InterPro" id="IPR036390">
    <property type="entry name" value="WH_DNA-bd_sf"/>
</dbReference>
<organism evidence="5 6">
    <name type="scientific">Nocardiopsis codii</name>
    <dbReference type="NCBI Taxonomy" id="3065942"/>
    <lineage>
        <taxon>Bacteria</taxon>
        <taxon>Bacillati</taxon>
        <taxon>Actinomycetota</taxon>
        <taxon>Actinomycetes</taxon>
        <taxon>Streptosporangiales</taxon>
        <taxon>Nocardiopsidaceae</taxon>
        <taxon>Nocardiopsis</taxon>
    </lineage>
</organism>
<accession>A0ABU7KF61</accession>
<dbReference type="EMBL" id="JAUZMY010000036">
    <property type="protein sequence ID" value="MEE2040853.1"/>
    <property type="molecule type" value="Genomic_DNA"/>
</dbReference>
<dbReference type="CDD" id="cd07377">
    <property type="entry name" value="WHTH_GntR"/>
    <property type="match status" value="1"/>
</dbReference>
<dbReference type="Pfam" id="PF00392">
    <property type="entry name" value="GntR"/>
    <property type="match status" value="1"/>
</dbReference>
<dbReference type="PROSITE" id="PS50949">
    <property type="entry name" value="HTH_GNTR"/>
    <property type="match status" value="1"/>
</dbReference>
<evidence type="ECO:0000256" key="1">
    <source>
        <dbReference type="ARBA" id="ARBA00023015"/>
    </source>
</evidence>
<keyword evidence="3" id="KW-0804">Transcription</keyword>
<dbReference type="PANTHER" id="PTHR43537">
    <property type="entry name" value="TRANSCRIPTIONAL REGULATOR, GNTR FAMILY"/>
    <property type="match status" value="1"/>
</dbReference>
<dbReference type="Proteomes" id="UP001356095">
    <property type="component" value="Unassembled WGS sequence"/>
</dbReference>
<dbReference type="InterPro" id="IPR036388">
    <property type="entry name" value="WH-like_DNA-bd_sf"/>
</dbReference>
<dbReference type="Gene3D" id="1.20.120.530">
    <property type="entry name" value="GntR ligand-binding domain-like"/>
    <property type="match status" value="1"/>
</dbReference>
<dbReference type="PRINTS" id="PR00035">
    <property type="entry name" value="HTHGNTR"/>
</dbReference>
<keyword evidence="1" id="KW-0805">Transcription regulation</keyword>
<evidence type="ECO:0000256" key="2">
    <source>
        <dbReference type="ARBA" id="ARBA00023125"/>
    </source>
</evidence>
<keyword evidence="2" id="KW-0238">DNA-binding</keyword>
<sequence>MDSNFDALVDALAQEARVLGPDARIMTERALAERLGNSRATVRENLGSLEVLGMVRRTQGAGTYVTKPDASFVRQLFDLMSKFGHVDHASVERAREMMEISVVQEAADRAGHHDVAALRGHIDDMVRATAAGDAQAGHEADYAFHKRLFTIADNPVIELFVDGISLALQDVLAKKRARALSVEAAALPEGSGSPRRTDTIHTPIVDAIEAHDRSAAAAAMVEHFSLWRQITESSTMTDEP</sequence>
<evidence type="ECO:0000313" key="5">
    <source>
        <dbReference type="EMBL" id="MEE2040853.1"/>
    </source>
</evidence>
<gene>
    <name evidence="5" type="ORF">Q8791_26900</name>
</gene>
<dbReference type="Pfam" id="PF07729">
    <property type="entry name" value="FCD"/>
    <property type="match status" value="1"/>
</dbReference>
<evidence type="ECO:0000259" key="4">
    <source>
        <dbReference type="PROSITE" id="PS50949"/>
    </source>
</evidence>
<reference evidence="5 6" key="1">
    <citation type="submission" date="2023-08" db="EMBL/GenBank/DDBJ databases">
        <authorList>
            <person name="Girao M."/>
            <person name="Carvalho M.F."/>
        </authorList>
    </citation>
    <scope>NUCLEOTIDE SEQUENCE [LARGE SCALE GENOMIC DNA]</scope>
    <source>
        <strain evidence="5 6">CT-R113</strain>
    </source>
</reference>
<dbReference type="Gene3D" id="1.10.10.10">
    <property type="entry name" value="Winged helix-like DNA-binding domain superfamily/Winged helix DNA-binding domain"/>
    <property type="match status" value="1"/>
</dbReference>
<dbReference type="InterPro" id="IPR000524">
    <property type="entry name" value="Tscrpt_reg_HTH_GntR"/>
</dbReference>
<dbReference type="PANTHER" id="PTHR43537:SF5">
    <property type="entry name" value="UXU OPERON TRANSCRIPTIONAL REGULATOR"/>
    <property type="match status" value="1"/>
</dbReference>